<organism evidence="2 3">
    <name type="scientific">Pleurotus ostreatus (strain PC15)</name>
    <name type="common">Oyster mushroom</name>
    <dbReference type="NCBI Taxonomy" id="1137138"/>
    <lineage>
        <taxon>Eukaryota</taxon>
        <taxon>Fungi</taxon>
        <taxon>Dikarya</taxon>
        <taxon>Basidiomycota</taxon>
        <taxon>Agaricomycotina</taxon>
        <taxon>Agaricomycetes</taxon>
        <taxon>Agaricomycetidae</taxon>
        <taxon>Agaricales</taxon>
        <taxon>Pleurotineae</taxon>
        <taxon>Pleurotaceae</taxon>
        <taxon>Pleurotus</taxon>
    </lineage>
</organism>
<protein>
    <submittedName>
        <fullName evidence="2">Uncharacterized protein</fullName>
    </submittedName>
</protein>
<reference evidence="3" key="1">
    <citation type="journal article" date="2014" name="Proc. Natl. Acad. Sci. U.S.A.">
        <title>Extensive sampling of basidiomycete genomes demonstrates inadequacy of the white-rot/brown-rot paradigm for wood decay fungi.</title>
        <authorList>
            <person name="Riley R."/>
            <person name="Salamov A.A."/>
            <person name="Brown D.W."/>
            <person name="Nagy L.G."/>
            <person name="Floudas D."/>
            <person name="Held B.W."/>
            <person name="Levasseur A."/>
            <person name="Lombard V."/>
            <person name="Morin E."/>
            <person name="Otillar R."/>
            <person name="Lindquist E.A."/>
            <person name="Sun H."/>
            <person name="LaButti K.M."/>
            <person name="Schmutz J."/>
            <person name="Jabbour D."/>
            <person name="Luo H."/>
            <person name="Baker S.E."/>
            <person name="Pisabarro A.G."/>
            <person name="Walton J.D."/>
            <person name="Blanchette R.A."/>
            <person name="Henrissat B."/>
            <person name="Martin F."/>
            <person name="Cullen D."/>
            <person name="Hibbett D.S."/>
            <person name="Grigoriev I.V."/>
        </authorList>
    </citation>
    <scope>NUCLEOTIDE SEQUENCE [LARGE SCALE GENOMIC DNA]</scope>
    <source>
        <strain evidence="3">PC15</strain>
    </source>
</reference>
<feature type="compositionally biased region" description="Polar residues" evidence="1">
    <location>
        <begin position="20"/>
        <end position="38"/>
    </location>
</feature>
<feature type="region of interest" description="Disordered" evidence="1">
    <location>
        <begin position="1"/>
        <end position="76"/>
    </location>
</feature>
<dbReference type="HOGENOM" id="CLU_493565_0_0_1"/>
<dbReference type="InParanoid" id="A0A067NMP3"/>
<feature type="region of interest" description="Disordered" evidence="1">
    <location>
        <begin position="371"/>
        <end position="503"/>
    </location>
</feature>
<evidence type="ECO:0000313" key="3">
    <source>
        <dbReference type="Proteomes" id="UP000027073"/>
    </source>
</evidence>
<feature type="compositionally biased region" description="Low complexity" evidence="1">
    <location>
        <begin position="439"/>
        <end position="462"/>
    </location>
</feature>
<feature type="compositionally biased region" description="Low complexity" evidence="1">
    <location>
        <begin position="469"/>
        <end position="496"/>
    </location>
</feature>
<feature type="compositionally biased region" description="Low complexity" evidence="1">
    <location>
        <begin position="230"/>
        <end position="241"/>
    </location>
</feature>
<feature type="compositionally biased region" description="Acidic residues" evidence="1">
    <location>
        <begin position="392"/>
        <end position="409"/>
    </location>
</feature>
<dbReference type="AlphaFoldDB" id="A0A067NMP3"/>
<gene>
    <name evidence="2" type="ORF">PLEOSDRAFT_169421</name>
</gene>
<dbReference type="OrthoDB" id="10422378at2759"/>
<proteinExistence type="predicted"/>
<name>A0A067NMP3_PLEO1</name>
<sequence>MGLLPTARRRARVSDPVPVASTSRGSITSGPRVSTSTTGKRRLCPGRSTDKEDATRASGQGVATRKRRRVSSPCPDVLFRPKKRQRARVITDPTVIEIPSSPSPPPRPIRSKGQTGTREVISLVSDSEDDSDLVSHSSKPAGLPVSASDVRAPIETSLRGLNEVGGPFTIEDEHLVAEQLAPSMPPTPDSIPLHSQVAHATPSAIEECLRDGRKTIKSVLHLLPHHLRSSLQPLPSSVSRLATPTPAVNASDSSPQDSPREPPRPRPCPRPLKRPSVPPDAPGLSDLPKELPVPLVTGDPNPISLKTFVKSPGPDDIQFPSSPARKRRRLNKLTSSPISPSVRWIRPTAVENMGCHHSLWSPRLVREEESAVVSDSQREVKGGRKVVQNGYESEEPMEAEEEEEVDELISSDIEGKGNNADDTPQFSPLLPAARPNETTLPSRPSSPTKPRPKSSFSPSLFSRVLNLQRSNTSSTPPSLPFLSPSRSSASLSSATPRSPPFDNLPSLVGAVSITASPIPKASSMQFSWAMDTDPLDDIEDGDFENMVLAYPS</sequence>
<dbReference type="Proteomes" id="UP000027073">
    <property type="component" value="Unassembled WGS sequence"/>
</dbReference>
<feature type="region of interest" description="Disordered" evidence="1">
    <location>
        <begin position="230"/>
        <end position="332"/>
    </location>
</feature>
<feature type="compositionally biased region" description="Pro residues" evidence="1">
    <location>
        <begin position="265"/>
        <end position="281"/>
    </location>
</feature>
<evidence type="ECO:0000313" key="2">
    <source>
        <dbReference type="EMBL" id="KDQ25377.1"/>
    </source>
</evidence>
<dbReference type="EMBL" id="KL198010">
    <property type="protein sequence ID" value="KDQ25377.1"/>
    <property type="molecule type" value="Genomic_DNA"/>
</dbReference>
<evidence type="ECO:0000256" key="1">
    <source>
        <dbReference type="SAM" id="MobiDB-lite"/>
    </source>
</evidence>
<dbReference type="VEuPathDB" id="FungiDB:PLEOSDRAFT_169421"/>
<accession>A0A067NMP3</accession>
<feature type="region of interest" description="Disordered" evidence="1">
    <location>
        <begin position="96"/>
        <end position="148"/>
    </location>
</feature>